<dbReference type="Pfam" id="PF01250">
    <property type="entry name" value="Ribosomal_S6"/>
    <property type="match status" value="1"/>
</dbReference>
<reference evidence="2" key="1">
    <citation type="submission" date="2023-10" db="EMBL/GenBank/DDBJ databases">
        <authorList>
            <person name="Noh H."/>
        </authorList>
    </citation>
    <scope>NUCLEOTIDE SEQUENCE</scope>
    <source>
        <strain evidence="2">DUCC4014</strain>
    </source>
</reference>
<dbReference type="GeneID" id="87808043"/>
<gene>
    <name evidence="2" type="primary">mrp17</name>
    <name evidence="2" type="ORF">LOC62_03G004810</name>
</gene>
<evidence type="ECO:0000256" key="1">
    <source>
        <dbReference type="ARBA" id="ARBA00009512"/>
    </source>
</evidence>
<dbReference type="AlphaFoldDB" id="A0AAF1BI90"/>
<dbReference type="Proteomes" id="UP000827549">
    <property type="component" value="Chromosome 3"/>
</dbReference>
<dbReference type="Gene3D" id="3.30.70.60">
    <property type="match status" value="1"/>
</dbReference>
<dbReference type="EMBL" id="CP086716">
    <property type="protein sequence ID" value="WOO81282.1"/>
    <property type="molecule type" value="Genomic_DNA"/>
</dbReference>
<dbReference type="InterPro" id="IPR000529">
    <property type="entry name" value="Ribosomal_bS6"/>
</dbReference>
<dbReference type="PANTHER" id="PTHR21011">
    <property type="entry name" value="MITOCHONDRIAL 28S RIBOSOMAL PROTEIN S6"/>
    <property type="match status" value="1"/>
</dbReference>
<dbReference type="GO" id="GO:0003735">
    <property type="term" value="F:structural constituent of ribosome"/>
    <property type="evidence" value="ECO:0007669"/>
    <property type="project" value="InterPro"/>
</dbReference>
<dbReference type="PANTHER" id="PTHR21011:SF1">
    <property type="entry name" value="SMALL RIBOSOMAL SUBUNIT PROTEIN BS6M"/>
    <property type="match status" value="1"/>
</dbReference>
<organism evidence="2 3">
    <name type="scientific">Vanrija pseudolonga</name>
    <dbReference type="NCBI Taxonomy" id="143232"/>
    <lineage>
        <taxon>Eukaryota</taxon>
        <taxon>Fungi</taxon>
        <taxon>Dikarya</taxon>
        <taxon>Basidiomycota</taxon>
        <taxon>Agaricomycotina</taxon>
        <taxon>Tremellomycetes</taxon>
        <taxon>Trichosporonales</taxon>
        <taxon>Trichosporonaceae</taxon>
        <taxon>Vanrija</taxon>
    </lineage>
</organism>
<keyword evidence="2" id="KW-0689">Ribosomal protein</keyword>
<proteinExistence type="inferred from homology"/>
<sequence length="119" mass="13316">MPLYELFCIASHNPVSPANVRQLIQGIATTVHSSGGVVRNLQALGAGLTLPVRMRRHQQYHDRGDHFTITFDASPLVVNRLNDSLRRDPLVVRWMLTRKGDKISTLFPSAVSTILTEQK</sequence>
<dbReference type="CDD" id="cd15465">
    <property type="entry name" value="bS6_mito"/>
    <property type="match status" value="1"/>
</dbReference>
<dbReference type="SUPFAM" id="SSF54995">
    <property type="entry name" value="Ribosomal protein S6"/>
    <property type="match status" value="1"/>
</dbReference>
<keyword evidence="2" id="KW-0687">Ribonucleoprotein</keyword>
<dbReference type="InterPro" id="IPR035980">
    <property type="entry name" value="Ribosomal_bS6_sf"/>
</dbReference>
<keyword evidence="3" id="KW-1185">Reference proteome</keyword>
<accession>A0AAF1BI90</accession>
<name>A0AAF1BI90_9TREE</name>
<dbReference type="InterPro" id="IPR014717">
    <property type="entry name" value="Transl_elong_EF1B/ribsomal_bS6"/>
</dbReference>
<dbReference type="GO" id="GO:0006412">
    <property type="term" value="P:translation"/>
    <property type="evidence" value="ECO:0007669"/>
    <property type="project" value="InterPro"/>
</dbReference>
<dbReference type="GO" id="GO:0005763">
    <property type="term" value="C:mitochondrial small ribosomal subunit"/>
    <property type="evidence" value="ECO:0007669"/>
    <property type="project" value="TreeGrafter"/>
</dbReference>
<dbReference type="GO" id="GO:0070181">
    <property type="term" value="F:small ribosomal subunit rRNA binding"/>
    <property type="evidence" value="ECO:0007669"/>
    <property type="project" value="TreeGrafter"/>
</dbReference>
<protein>
    <submittedName>
        <fullName evidence="2">37S ribosomal protein MRP17, mitochondrial</fullName>
    </submittedName>
</protein>
<dbReference type="RefSeq" id="XP_062627314.1">
    <property type="nucleotide sequence ID" value="XM_062771330.1"/>
</dbReference>
<evidence type="ECO:0000313" key="3">
    <source>
        <dbReference type="Proteomes" id="UP000827549"/>
    </source>
</evidence>
<evidence type="ECO:0000313" key="2">
    <source>
        <dbReference type="EMBL" id="WOO81282.1"/>
    </source>
</evidence>
<comment type="similarity">
    <text evidence="1">Belongs to the bacterial ribosomal protein bS6 family.</text>
</comment>